<feature type="domain" description="NAD-specific glutamate dehydrogenase C-terminal" evidence="3">
    <location>
        <begin position="1257"/>
        <end position="1594"/>
    </location>
</feature>
<dbReference type="InterPro" id="IPR007780">
    <property type="entry name" value="NAD_Glu_DH_bac"/>
</dbReference>
<dbReference type="InterPro" id="IPR049062">
    <property type="entry name" value="NAD_Glu_DH_ACT2"/>
</dbReference>
<evidence type="ECO:0000313" key="7">
    <source>
        <dbReference type="EMBL" id="MCL6269781.1"/>
    </source>
</evidence>
<feature type="domain" description="NAD-glutamate dehydrogenase ACT3" evidence="6">
    <location>
        <begin position="541"/>
        <end position="611"/>
    </location>
</feature>
<dbReference type="PANTHER" id="PTHR43403">
    <property type="entry name" value="NAD-SPECIFIC GLUTAMATE DEHYDROGENASE"/>
    <property type="match status" value="1"/>
</dbReference>
<keyword evidence="1" id="KW-0560">Oxidoreductase</keyword>
<protein>
    <submittedName>
        <fullName evidence="7">NAD-glutamate dehydrogenase</fullName>
    </submittedName>
</protein>
<dbReference type="PANTHER" id="PTHR43403:SF1">
    <property type="entry name" value="NAD-SPECIFIC GLUTAMATE DEHYDROGENASE"/>
    <property type="match status" value="1"/>
</dbReference>
<sequence>MGHLYADTREEFVRKLERELSSHLPEEQLAGLKFFLKPFFAITTPEELDTYRCRDLVGSTLAFWRFVQNHDHNAPKVEVLNPDYENNGWHSTHTILQIVHPDMPFIVDSVRVKLTERGATIHHLRNCVMAIERDGSNQMVFPGNGQSKKEALLYIEIDRLEKEKELEALCQDLQDVLADVRRVVSDYRPICRKVSELVENLENCERSEEQEACEYLRWLLADNFTFLAYEELTVEREDDQTRVREGRRLGLLRPRHEGQLDRNQLEPELDSSFCADQALLSFGKAAVRSSVHRPAYPDYIQIKRFDNDGHVIGESRIIGLYTSPVYTQSPRKIPWLRSKVSKIVSMAGLDLGTHHGKELIQIIEMFPREELFLGTVDDLYDSFMGILQIQERNQVRVFMRRDTCNNFCSVLIYVPREIYDTNLRLKMQEILCRRMKALDAEFTTHFSESILARVHYVLRLSDKSLDDFNPKVITSEIVQAAYSWDEEFRDTILETRGEVKGNSLLKTFSSGFSISYKETFTPLTAVADIEHMQGMSRDKPLSMSFYQPIDDDGYLHYKLFHHGKSLPLADLIPIMENLGLKVIGEHPYKVRKGKDKICLHDFTLSMTHGQEKPLRKVATKFQEAFSRTWYGHAENDRFNLLVLVAGMDWRQVSMFRAYARYMKQIRFGFSQSYIADTLCNNNQIAKKLLKLFEMCFDPDQDMTEGQRSARRQQLQQTILEELDGVSVLNEDRVLRRYMELITATLRTNFYQHDGDGNAKDYISFKFAPGEIPDIPKPAPMFEIFVYSPSVEGVHLRGGKVARGGLRWSDRAEDFRTEVLGLVKAQQVKNAVIVPVGAKGGFVPKNLPAKGSREEVLEEAIRCYKTFIRALLDVTDNLVDNKVIHPDRVMRYDEDDTYLVVAADKGTATFSDIANGIAEEYGFWLGDAFASGGSVGYDHKKMGITAKGAWVSVQRHFRESGVDVQKDPVTVVGIGDMAGDVFGNGMLSSKALRLVAAFNHMHIFVDPDPDPATSFVERQRLFALPRSSWEDYNSELISEGGGIYSRSAKSIALTPEMKKRFGIRASRLTPNELITAILKSPVDLIWNGGIGTYVKSSAESHADVGDKANDTLRIDGRMLRAKVVGEGGNLGLTQLGRMEYALGGGALNTDFIDNAGGVDCSDHEVNIKILLNQIVAAGDMTRKQRDALLEKMTDDVSRLVLGNNYRQAQAISLADRESRTRMEEYKRFIHALESAGRLDRAIEFLPDDEALKERQAAGKGLTRPELSVLISYSKSDLKEKLLESTVPDDAYLARELETAFPEQLVKLYREPLQQHRLNREIVATQLSNYLINMMGITFVSRQQQSTGANAPDIVRGFVIARDIFGADQLWADIESLDHQVDSKLQHELMGEVMRLLRRATRWLVRMREVDRETDACVEHYRDRISQLKDSLDGLLSEGQRSDWQKSLDHLVANGVPEELAQRMAGFRFLFSMLSIIQAADQTGMDLDRVASAFFAIGEHLDLHWYYHELSQLEVDNHWQSLARDGVRDELALQQRALTVSLLNLEGAPEEICERLGYWSEQNAVQVARWKAILEELRGAAGGELAMFTVATRELMDLAQGS</sequence>
<dbReference type="Pfam" id="PF21074">
    <property type="entry name" value="GDH_C"/>
    <property type="match status" value="1"/>
</dbReference>
<dbReference type="SUPFAM" id="SSF53223">
    <property type="entry name" value="Aminoacid dehydrogenase-like, N-terminal domain"/>
    <property type="match status" value="1"/>
</dbReference>
<dbReference type="Pfam" id="PF21077">
    <property type="entry name" value="GDH_ACT3"/>
    <property type="match status" value="1"/>
</dbReference>
<accession>A0ABT0PEU2</accession>
<dbReference type="InterPro" id="IPR024727">
    <property type="entry name" value="NAD_Glu_DH_N_ACT1"/>
</dbReference>
<dbReference type="Pfam" id="PF21078">
    <property type="entry name" value="GDH_HM3"/>
    <property type="match status" value="1"/>
</dbReference>
<evidence type="ECO:0000313" key="8">
    <source>
        <dbReference type="Proteomes" id="UP001203338"/>
    </source>
</evidence>
<proteinExistence type="predicted"/>
<dbReference type="Pfam" id="PF21073">
    <property type="entry name" value="GDH_HM1"/>
    <property type="match status" value="1"/>
</dbReference>
<gene>
    <name evidence="7" type="ORF">M3P05_07490</name>
</gene>
<dbReference type="Pfam" id="PF05088">
    <property type="entry name" value="Bac_GDH_CD"/>
    <property type="match status" value="1"/>
</dbReference>
<dbReference type="InterPro" id="IPR028971">
    <property type="entry name" value="NAD-GDH_cat"/>
</dbReference>
<keyword evidence="8" id="KW-1185">Reference proteome</keyword>
<dbReference type="RefSeq" id="WP_249698870.1">
    <property type="nucleotide sequence ID" value="NZ_JAMFLX010000008.1"/>
</dbReference>
<feature type="domain" description="NAD-glutamate dehydrogenase ACT2" evidence="5">
    <location>
        <begin position="396"/>
        <end position="485"/>
    </location>
</feature>
<reference evidence="7 8" key="1">
    <citation type="submission" date="2022-05" db="EMBL/GenBank/DDBJ databases">
        <authorList>
            <person name="Park J.-S."/>
        </authorList>
    </citation>
    <scope>NUCLEOTIDE SEQUENCE [LARGE SCALE GENOMIC DNA]</scope>
    <source>
        <strain evidence="7 8">2012CJ34-2</strain>
    </source>
</reference>
<dbReference type="Proteomes" id="UP001203338">
    <property type="component" value="Unassembled WGS sequence"/>
</dbReference>
<organism evidence="7 8">
    <name type="scientific">Parendozoicomonas callyspongiae</name>
    <dbReference type="NCBI Taxonomy" id="2942213"/>
    <lineage>
        <taxon>Bacteria</taxon>
        <taxon>Pseudomonadati</taxon>
        <taxon>Pseudomonadota</taxon>
        <taxon>Gammaproteobacteria</taxon>
        <taxon>Oceanospirillales</taxon>
        <taxon>Endozoicomonadaceae</taxon>
        <taxon>Parendozoicomonas</taxon>
    </lineage>
</organism>
<dbReference type="SUPFAM" id="SSF51735">
    <property type="entry name" value="NAD(P)-binding Rossmann-fold domains"/>
    <property type="match status" value="1"/>
</dbReference>
<comment type="caution">
    <text evidence="7">The sequence shown here is derived from an EMBL/GenBank/DDBJ whole genome shotgun (WGS) entry which is preliminary data.</text>
</comment>
<dbReference type="PIRSF" id="PIRSF036761">
    <property type="entry name" value="GDH_Mll4104"/>
    <property type="match status" value="1"/>
</dbReference>
<dbReference type="EMBL" id="JAMFLX010000008">
    <property type="protein sequence ID" value="MCL6269781.1"/>
    <property type="molecule type" value="Genomic_DNA"/>
</dbReference>
<evidence type="ECO:0000256" key="1">
    <source>
        <dbReference type="ARBA" id="ARBA00023002"/>
    </source>
</evidence>
<evidence type="ECO:0000259" key="5">
    <source>
        <dbReference type="Pfam" id="PF21076"/>
    </source>
</evidence>
<dbReference type="InterPro" id="IPR036291">
    <property type="entry name" value="NAD(P)-bd_dom_sf"/>
</dbReference>
<dbReference type="InterPro" id="IPR049059">
    <property type="entry name" value="NAD_Glu_DH_HM1"/>
</dbReference>
<dbReference type="InterPro" id="IPR049064">
    <property type="entry name" value="NAD_Glu_DH_ACT3"/>
</dbReference>
<evidence type="ECO:0000259" key="6">
    <source>
        <dbReference type="Pfam" id="PF21077"/>
    </source>
</evidence>
<dbReference type="InterPro" id="IPR049058">
    <property type="entry name" value="NAD_Glu_DH_HM2"/>
</dbReference>
<dbReference type="InterPro" id="IPR049056">
    <property type="entry name" value="NAD_Glu_DH_HM3"/>
</dbReference>
<evidence type="ECO:0000259" key="3">
    <source>
        <dbReference type="Pfam" id="PF21074"/>
    </source>
</evidence>
<dbReference type="InterPro" id="IPR048381">
    <property type="entry name" value="GDH_C"/>
</dbReference>
<feature type="domain" description="NAD-glutamate dehydrogenase catalytic" evidence="2">
    <location>
        <begin position="718"/>
        <end position="1212"/>
    </location>
</feature>
<dbReference type="Pfam" id="PF21075">
    <property type="entry name" value="GDH_ACT1"/>
    <property type="match status" value="1"/>
</dbReference>
<evidence type="ECO:0000259" key="4">
    <source>
        <dbReference type="Pfam" id="PF21075"/>
    </source>
</evidence>
<dbReference type="Pfam" id="PF21079">
    <property type="entry name" value="GDH_HM2"/>
    <property type="match status" value="1"/>
</dbReference>
<name>A0ABT0PEU2_9GAMM</name>
<evidence type="ECO:0000259" key="2">
    <source>
        <dbReference type="Pfam" id="PF05088"/>
    </source>
</evidence>
<dbReference type="InterPro" id="IPR046346">
    <property type="entry name" value="Aminoacid_DH-like_N_sf"/>
</dbReference>
<feature type="domain" description="NAD-glutamate dehydrogenase N-terminal ACT1" evidence="4">
    <location>
        <begin position="35"/>
        <end position="173"/>
    </location>
</feature>
<dbReference type="Pfam" id="PF21076">
    <property type="entry name" value="GDH_ACT2"/>
    <property type="match status" value="1"/>
</dbReference>